<protein>
    <submittedName>
        <fullName evidence="3">Uncharacterized protein</fullName>
    </submittedName>
</protein>
<dbReference type="RefSeq" id="WP_187732387.1">
    <property type="nucleotide sequence ID" value="NZ_BMFN01000002.1"/>
</dbReference>
<organism evidence="3 4">
    <name type="scientific">Hymenobacter qilianensis</name>
    <dbReference type="NCBI Taxonomy" id="1385715"/>
    <lineage>
        <taxon>Bacteria</taxon>
        <taxon>Pseudomonadati</taxon>
        <taxon>Bacteroidota</taxon>
        <taxon>Cytophagia</taxon>
        <taxon>Cytophagales</taxon>
        <taxon>Hymenobacteraceae</taxon>
        <taxon>Hymenobacter</taxon>
    </lineage>
</organism>
<evidence type="ECO:0000313" key="4">
    <source>
        <dbReference type="Proteomes" id="UP000516093"/>
    </source>
</evidence>
<proteinExistence type="predicted"/>
<evidence type="ECO:0000256" key="2">
    <source>
        <dbReference type="SAM" id="SignalP"/>
    </source>
</evidence>
<reference evidence="3 4" key="1">
    <citation type="submission" date="2020-08" db="EMBL/GenBank/DDBJ databases">
        <title>Genome sequence of Hymenobacter qilianensis JCM 19763T.</title>
        <authorList>
            <person name="Hyun D.-W."/>
            <person name="Bae J.-W."/>
        </authorList>
    </citation>
    <scope>NUCLEOTIDE SEQUENCE [LARGE SCALE GENOMIC DNA]</scope>
    <source>
        <strain evidence="3 4">JCM 19763</strain>
    </source>
</reference>
<keyword evidence="4" id="KW-1185">Reference proteome</keyword>
<gene>
    <name evidence="3" type="ORF">H9L05_19920</name>
</gene>
<feature type="compositionally biased region" description="Basic and acidic residues" evidence="1">
    <location>
        <begin position="243"/>
        <end position="258"/>
    </location>
</feature>
<feature type="compositionally biased region" description="Basic and acidic residues" evidence="1">
    <location>
        <begin position="269"/>
        <end position="278"/>
    </location>
</feature>
<feature type="region of interest" description="Disordered" evidence="1">
    <location>
        <begin position="234"/>
        <end position="283"/>
    </location>
</feature>
<name>A0A7H0GV07_9BACT</name>
<keyword evidence="2" id="KW-0732">Signal</keyword>
<evidence type="ECO:0000256" key="1">
    <source>
        <dbReference type="SAM" id="MobiDB-lite"/>
    </source>
</evidence>
<feature type="signal peptide" evidence="2">
    <location>
        <begin position="1"/>
        <end position="25"/>
    </location>
</feature>
<accession>A0A7H0GV07</accession>
<dbReference type="Proteomes" id="UP000516093">
    <property type="component" value="Chromosome"/>
</dbReference>
<dbReference type="KEGG" id="hqi:H9L05_19920"/>
<sequence>MFKKRITMHTLALLLMAGGITFSQASCSRQDRAEVSQGSDQAYNDFKNFVTESEAKAQAASNQAEADYERETTQMKADYDAKVAAVDQYADQYDEARRQEIEQLRTRYTTAYDQRDQAWRNKTNTASGTDATTGVASGAGTMKVGKYYKPTSPAAQLTAANARQTYENFTQMIKQNEDRYDIDDWRNINAEWRALDEAYDAVKGDISANDLAAIQKEKLKYAAFKSVDKTQARAAQGANAVSDEAKEVKDETADERSKVGQAVSNTASDVKETGKDVGKGAAKVGKKVGTAVKGAYKEVKSEVKNTDND</sequence>
<dbReference type="EMBL" id="CP060784">
    <property type="protein sequence ID" value="QNP52123.1"/>
    <property type="molecule type" value="Genomic_DNA"/>
</dbReference>
<feature type="chain" id="PRO_5028936387" evidence="2">
    <location>
        <begin position="26"/>
        <end position="309"/>
    </location>
</feature>
<evidence type="ECO:0000313" key="3">
    <source>
        <dbReference type="EMBL" id="QNP52123.1"/>
    </source>
</evidence>
<dbReference type="AlphaFoldDB" id="A0A7H0GV07"/>